<evidence type="ECO:0000313" key="4">
    <source>
        <dbReference type="EMBL" id="QCT70915.1"/>
    </source>
</evidence>
<evidence type="ECO:0000259" key="3">
    <source>
        <dbReference type="PROSITE" id="PS50977"/>
    </source>
</evidence>
<protein>
    <submittedName>
        <fullName evidence="4">TetR/AcrR family transcriptional regulator</fullName>
    </submittedName>
</protein>
<dbReference type="GO" id="GO:0003677">
    <property type="term" value="F:DNA binding"/>
    <property type="evidence" value="ECO:0007669"/>
    <property type="project" value="UniProtKB-UniRule"/>
</dbReference>
<dbReference type="InterPro" id="IPR001647">
    <property type="entry name" value="HTH_TetR"/>
</dbReference>
<dbReference type="AlphaFoldDB" id="A0A4P9C8E3"/>
<dbReference type="KEGG" id="emt:CPZ25_006090"/>
<sequence length="218" mass="25722">MAEKLTTKGKKTRENIMNTAKKLFYERGYTNTGIQDIAEEAGVKLGTMTYYFKKKTDLVGEIYNTYFMGLYNSISETLGQEATLFTKYCFTLICFFDDILKDSKNARFYYEILEKDASRKERLYLIKTFNRSCLDFFNKSYEKDDLDAYAITNYGAQKEIYMDYYDRELPFDAHKVVEYLVRNTFRILAIDKETLDNTIEQAFDFSESGQLSEIRFLI</sequence>
<organism evidence="4 5">
    <name type="scientific">Eubacterium maltosivorans</name>
    <dbReference type="NCBI Taxonomy" id="2041044"/>
    <lineage>
        <taxon>Bacteria</taxon>
        <taxon>Bacillati</taxon>
        <taxon>Bacillota</taxon>
        <taxon>Clostridia</taxon>
        <taxon>Eubacteriales</taxon>
        <taxon>Eubacteriaceae</taxon>
        <taxon>Eubacterium</taxon>
    </lineage>
</organism>
<dbReference type="SUPFAM" id="SSF46689">
    <property type="entry name" value="Homeodomain-like"/>
    <property type="match status" value="1"/>
</dbReference>
<dbReference type="InterPro" id="IPR050624">
    <property type="entry name" value="HTH-type_Tx_Regulator"/>
</dbReference>
<feature type="DNA-binding region" description="H-T-H motif" evidence="2">
    <location>
        <begin position="33"/>
        <end position="52"/>
    </location>
</feature>
<keyword evidence="5" id="KW-1185">Reference proteome</keyword>
<dbReference type="EMBL" id="CP029487">
    <property type="protein sequence ID" value="QCT70915.1"/>
    <property type="molecule type" value="Genomic_DNA"/>
</dbReference>
<evidence type="ECO:0000256" key="2">
    <source>
        <dbReference type="PROSITE-ProRule" id="PRU00335"/>
    </source>
</evidence>
<keyword evidence="1 2" id="KW-0238">DNA-binding</keyword>
<gene>
    <name evidence="4" type="ORF">CPZ25_006090</name>
</gene>
<dbReference type="Gene3D" id="1.10.357.10">
    <property type="entry name" value="Tetracycline Repressor, domain 2"/>
    <property type="match status" value="1"/>
</dbReference>
<name>A0A4P9C8E3_EUBML</name>
<evidence type="ECO:0000313" key="5">
    <source>
        <dbReference type="Proteomes" id="UP000218387"/>
    </source>
</evidence>
<dbReference type="PRINTS" id="PR00455">
    <property type="entry name" value="HTHTETR"/>
</dbReference>
<reference evidence="4 5" key="1">
    <citation type="submission" date="2018-05" db="EMBL/GenBank/DDBJ databases">
        <title>Genome comparison of Eubacterium sp.</title>
        <authorList>
            <person name="Feng Y."/>
            <person name="Sanchez-Andrea I."/>
            <person name="Stams A.J.M."/>
            <person name="De Vos W.M."/>
        </authorList>
    </citation>
    <scope>NUCLEOTIDE SEQUENCE [LARGE SCALE GENOMIC DNA]</scope>
    <source>
        <strain evidence="4 5">YI</strain>
    </source>
</reference>
<dbReference type="InterPro" id="IPR009057">
    <property type="entry name" value="Homeodomain-like_sf"/>
</dbReference>
<dbReference type="PANTHER" id="PTHR43479">
    <property type="entry name" value="ACREF/ENVCD OPERON REPRESSOR-RELATED"/>
    <property type="match status" value="1"/>
</dbReference>
<dbReference type="PROSITE" id="PS50977">
    <property type="entry name" value="HTH_TETR_2"/>
    <property type="match status" value="1"/>
</dbReference>
<evidence type="ECO:0000256" key="1">
    <source>
        <dbReference type="ARBA" id="ARBA00023125"/>
    </source>
</evidence>
<feature type="domain" description="HTH tetR-type" evidence="3">
    <location>
        <begin position="10"/>
        <end position="70"/>
    </location>
</feature>
<dbReference type="Pfam" id="PF00440">
    <property type="entry name" value="TetR_N"/>
    <property type="match status" value="1"/>
</dbReference>
<dbReference type="Proteomes" id="UP000218387">
    <property type="component" value="Chromosome"/>
</dbReference>
<accession>A0A4P9C8E3</accession>
<dbReference type="RefSeq" id="WP_058694062.1">
    <property type="nucleotide sequence ID" value="NZ_CABJDW020000014.1"/>
</dbReference>
<proteinExistence type="predicted"/>
<dbReference type="PANTHER" id="PTHR43479:SF11">
    <property type="entry name" value="ACREF_ENVCD OPERON REPRESSOR-RELATED"/>
    <property type="match status" value="1"/>
</dbReference>